<feature type="compositionally biased region" description="Gly residues" evidence="3">
    <location>
        <begin position="37"/>
        <end position="46"/>
    </location>
</feature>
<evidence type="ECO:0000313" key="7">
    <source>
        <dbReference type="Proteomes" id="UP001596135"/>
    </source>
</evidence>
<evidence type="ECO:0000256" key="3">
    <source>
        <dbReference type="SAM" id="MobiDB-lite"/>
    </source>
</evidence>
<dbReference type="Gene3D" id="3.40.50.2300">
    <property type="match status" value="2"/>
</dbReference>
<dbReference type="SUPFAM" id="SSF53822">
    <property type="entry name" value="Periplasmic binding protein-like I"/>
    <property type="match status" value="1"/>
</dbReference>
<dbReference type="RefSeq" id="WP_379155842.1">
    <property type="nucleotide sequence ID" value="NZ_JBHSRJ010000005.1"/>
</dbReference>
<protein>
    <submittedName>
        <fullName evidence="6">ABC transporter substrate-binding protein</fullName>
    </submittedName>
</protein>
<feature type="chain" id="PRO_5046557446" evidence="4">
    <location>
        <begin position="21"/>
        <end position="489"/>
    </location>
</feature>
<dbReference type="PROSITE" id="PS51257">
    <property type="entry name" value="PROKAR_LIPOPROTEIN"/>
    <property type="match status" value="1"/>
</dbReference>
<dbReference type="PANTHER" id="PTHR47235:SF1">
    <property type="entry name" value="BLR6548 PROTEIN"/>
    <property type="match status" value="1"/>
</dbReference>
<comment type="similarity">
    <text evidence="1">Belongs to the leucine-binding protein family.</text>
</comment>
<sequence>MLPSRTALSVCCVLLATLLAACGSRIDPNTVAGAAGTGASGAGGAAVPGTATGPDGSVPAAGGGGAATGGGSGAGTSTAGGGSTASGSGGGSGDAPKGTGDNAATGGAKAGSCDGFKNQTGITDSTITIGNASDISGPVPGLFESAPEAVRAYVAYFNATTDLCGRKLALASYDSRTDAAADQQAYVKGCDEAFAMIGSMSAFDSGGASTAQSCGLPDIRTAATTADRLACTTCFAAEAANSHEFQNAVPDFVLKGYGDAGQHAAMLYINAGAAAENGKSQAAAMEKRGMHFDYVQGIDISEFNYAPYVQQMKDKGVEYVQIIGSTAQFTRLAEAMKQQGFKPKVFMIDPTAYNPDFVSSGGDAVDGTTVFINFTPFEEAGSNKELQLYLSWLQQVKPGATPSFFGLFAWSAARLFVEQATKLGGKLSRSALVSSLQGVGDWTSNGMHAPQPVGPKHASPCWRFLQLQSGTWTPVGGTKYRCSGTTTVG</sequence>
<evidence type="ECO:0000256" key="1">
    <source>
        <dbReference type="ARBA" id="ARBA00010062"/>
    </source>
</evidence>
<evidence type="ECO:0000313" key="6">
    <source>
        <dbReference type="EMBL" id="MFC6044423.1"/>
    </source>
</evidence>
<organism evidence="6 7">
    <name type="scientific">Nocardioides hankookensis</name>
    <dbReference type="NCBI Taxonomy" id="443157"/>
    <lineage>
        <taxon>Bacteria</taxon>
        <taxon>Bacillati</taxon>
        <taxon>Actinomycetota</taxon>
        <taxon>Actinomycetes</taxon>
        <taxon>Propionibacteriales</taxon>
        <taxon>Nocardioidaceae</taxon>
        <taxon>Nocardioides</taxon>
    </lineage>
</organism>
<comment type="caution">
    <text evidence="6">The sequence shown here is derived from an EMBL/GenBank/DDBJ whole genome shotgun (WGS) entry which is preliminary data.</text>
</comment>
<dbReference type="Pfam" id="PF13458">
    <property type="entry name" value="Peripla_BP_6"/>
    <property type="match status" value="1"/>
</dbReference>
<feature type="domain" description="Leucine-binding protein" evidence="5">
    <location>
        <begin position="126"/>
        <end position="468"/>
    </location>
</feature>
<reference evidence="7" key="1">
    <citation type="journal article" date="2019" name="Int. J. Syst. Evol. Microbiol.">
        <title>The Global Catalogue of Microorganisms (GCM) 10K type strain sequencing project: providing services to taxonomists for standard genome sequencing and annotation.</title>
        <authorList>
            <consortium name="The Broad Institute Genomics Platform"/>
            <consortium name="The Broad Institute Genome Sequencing Center for Infectious Disease"/>
            <person name="Wu L."/>
            <person name="Ma J."/>
        </authorList>
    </citation>
    <scope>NUCLEOTIDE SEQUENCE [LARGE SCALE GENOMIC DNA]</scope>
    <source>
        <strain evidence="7">CCUG 54522</strain>
    </source>
</reference>
<feature type="compositionally biased region" description="Low complexity" evidence="3">
    <location>
        <begin position="47"/>
        <end position="60"/>
    </location>
</feature>
<evidence type="ECO:0000256" key="4">
    <source>
        <dbReference type="SAM" id="SignalP"/>
    </source>
</evidence>
<dbReference type="InterPro" id="IPR028082">
    <property type="entry name" value="Peripla_BP_I"/>
</dbReference>
<dbReference type="Proteomes" id="UP001596135">
    <property type="component" value="Unassembled WGS sequence"/>
</dbReference>
<gene>
    <name evidence="6" type="ORF">ACFPYL_15135</name>
</gene>
<accession>A0ABW1LLU1</accession>
<feature type="signal peptide" evidence="4">
    <location>
        <begin position="1"/>
        <end position="20"/>
    </location>
</feature>
<feature type="compositionally biased region" description="Gly residues" evidence="3">
    <location>
        <begin position="61"/>
        <end position="93"/>
    </location>
</feature>
<dbReference type="InterPro" id="IPR028081">
    <property type="entry name" value="Leu-bd"/>
</dbReference>
<proteinExistence type="inferred from homology"/>
<feature type="region of interest" description="Disordered" evidence="3">
    <location>
        <begin position="37"/>
        <end position="104"/>
    </location>
</feature>
<evidence type="ECO:0000256" key="2">
    <source>
        <dbReference type="ARBA" id="ARBA00022729"/>
    </source>
</evidence>
<keyword evidence="7" id="KW-1185">Reference proteome</keyword>
<keyword evidence="2 4" id="KW-0732">Signal</keyword>
<evidence type="ECO:0000259" key="5">
    <source>
        <dbReference type="Pfam" id="PF13458"/>
    </source>
</evidence>
<dbReference type="EMBL" id="JBHSRJ010000005">
    <property type="protein sequence ID" value="MFC6044423.1"/>
    <property type="molecule type" value="Genomic_DNA"/>
</dbReference>
<dbReference type="PANTHER" id="PTHR47235">
    <property type="entry name" value="BLR6548 PROTEIN"/>
    <property type="match status" value="1"/>
</dbReference>
<name>A0ABW1LLU1_9ACTN</name>